<accession>R0GP96</accession>
<dbReference type="STRING" id="81985.R0GP96"/>
<dbReference type="eggNOG" id="ENOG502SPGG">
    <property type="taxonomic scope" value="Eukaryota"/>
</dbReference>
<dbReference type="AlphaFoldDB" id="R0GP96"/>
<sequence>MAAGGPLFSAFLEAPFSFSSGEISREEFNSFHKIDRNLFKRFVFQLSRDVDQSFLAMGFLMLLEQCGYAPKLIASLLTIPDNLLNALANEVSVCITLLYNQEFASTVMAATDGDLTIIPLLYRITDMKLTLSLINQSGETFRDSLAKNWNGVCTRALEDICENARICNKDKHRLSVLQQENPNRFIAQQGTFSFPSPVRAAGERRMTEEERAAAAAVDDRTVFLTFSKGYPISEDEVRDFFSRRFGDVIEVIHMQDVEGNDQPLFAKLVLKLKCASMMDQMVTGKFKNKYTINGKHVWARKYIRKNSSSPSASSPSASLPSAFNV</sequence>
<name>R0GP96_9BRAS</name>
<feature type="compositionally biased region" description="Low complexity" evidence="1">
    <location>
        <begin position="307"/>
        <end position="325"/>
    </location>
</feature>
<gene>
    <name evidence="2" type="ORF">CARUB_v10011956mg</name>
</gene>
<evidence type="ECO:0000256" key="1">
    <source>
        <dbReference type="SAM" id="MobiDB-lite"/>
    </source>
</evidence>
<organism evidence="2 3">
    <name type="scientific">Capsella rubella</name>
    <dbReference type="NCBI Taxonomy" id="81985"/>
    <lineage>
        <taxon>Eukaryota</taxon>
        <taxon>Viridiplantae</taxon>
        <taxon>Streptophyta</taxon>
        <taxon>Embryophyta</taxon>
        <taxon>Tracheophyta</taxon>
        <taxon>Spermatophyta</taxon>
        <taxon>Magnoliopsida</taxon>
        <taxon>eudicotyledons</taxon>
        <taxon>Gunneridae</taxon>
        <taxon>Pentapetalae</taxon>
        <taxon>rosids</taxon>
        <taxon>malvids</taxon>
        <taxon>Brassicales</taxon>
        <taxon>Brassicaceae</taxon>
        <taxon>Camelineae</taxon>
        <taxon>Capsella</taxon>
    </lineage>
</organism>
<reference evidence="3" key="1">
    <citation type="journal article" date="2013" name="Nat. Genet.">
        <title>The Capsella rubella genome and the genomic consequences of rapid mating system evolution.</title>
        <authorList>
            <person name="Slotte T."/>
            <person name="Hazzouri K.M."/>
            <person name="Agren J.A."/>
            <person name="Koenig D."/>
            <person name="Maumus F."/>
            <person name="Guo Y.L."/>
            <person name="Steige K."/>
            <person name="Platts A.E."/>
            <person name="Escobar J.S."/>
            <person name="Newman L.K."/>
            <person name="Wang W."/>
            <person name="Mandakova T."/>
            <person name="Vello E."/>
            <person name="Smith L.M."/>
            <person name="Henz S.R."/>
            <person name="Steffen J."/>
            <person name="Takuno S."/>
            <person name="Brandvain Y."/>
            <person name="Coop G."/>
            <person name="Andolfatto P."/>
            <person name="Hu T.T."/>
            <person name="Blanchette M."/>
            <person name="Clark R.M."/>
            <person name="Quesneville H."/>
            <person name="Nordborg M."/>
            <person name="Gaut B.S."/>
            <person name="Lysak M.A."/>
            <person name="Jenkins J."/>
            <person name="Grimwood J."/>
            <person name="Chapman J."/>
            <person name="Prochnik S."/>
            <person name="Shu S."/>
            <person name="Rokhsar D."/>
            <person name="Schmutz J."/>
            <person name="Weigel D."/>
            <person name="Wright S.I."/>
        </authorList>
    </citation>
    <scope>NUCLEOTIDE SEQUENCE [LARGE SCALE GENOMIC DNA]</scope>
    <source>
        <strain evidence="3">cv. Monte Gargano</strain>
    </source>
</reference>
<dbReference type="PANTHER" id="PTHR33527">
    <property type="entry name" value="OS07G0274300 PROTEIN"/>
    <property type="match status" value="1"/>
</dbReference>
<evidence type="ECO:0008006" key="4">
    <source>
        <dbReference type="Google" id="ProtNLM"/>
    </source>
</evidence>
<dbReference type="OrthoDB" id="1882251at2759"/>
<dbReference type="PANTHER" id="PTHR33527:SF52">
    <property type="entry name" value="F13F21.27 PROTEIN"/>
    <property type="match status" value="1"/>
</dbReference>
<proteinExistence type="predicted"/>
<evidence type="ECO:0000313" key="3">
    <source>
        <dbReference type="Proteomes" id="UP000029121"/>
    </source>
</evidence>
<dbReference type="EMBL" id="KB870805">
    <property type="protein sequence ID" value="EOA37596.1"/>
    <property type="molecule type" value="Genomic_DNA"/>
</dbReference>
<dbReference type="Proteomes" id="UP000029121">
    <property type="component" value="Unassembled WGS sequence"/>
</dbReference>
<protein>
    <recommendedName>
        <fullName evidence="4">RRM domain-containing protein</fullName>
    </recommendedName>
</protein>
<dbReference type="KEGG" id="crb:17900545"/>
<keyword evidence="3" id="KW-1185">Reference proteome</keyword>
<evidence type="ECO:0000313" key="2">
    <source>
        <dbReference type="EMBL" id="EOA37596.1"/>
    </source>
</evidence>
<feature type="region of interest" description="Disordered" evidence="1">
    <location>
        <begin position="306"/>
        <end position="325"/>
    </location>
</feature>